<dbReference type="Proteomes" id="UP000198634">
    <property type="component" value="Unassembled WGS sequence"/>
</dbReference>
<dbReference type="PROSITE" id="PS00166">
    <property type="entry name" value="ENOYL_COA_HYDRATASE"/>
    <property type="match status" value="1"/>
</dbReference>
<dbReference type="NCBIfam" id="NF006699">
    <property type="entry name" value="PRK09245.1"/>
    <property type="match status" value="1"/>
</dbReference>
<dbReference type="Gene3D" id="1.10.12.10">
    <property type="entry name" value="Lyase 2-enoyl-coa Hydratase, Chain A, domain 2"/>
    <property type="match status" value="1"/>
</dbReference>
<dbReference type="STRING" id="657014.SAMN04488092_11222"/>
<gene>
    <name evidence="4" type="ORF">SAMN04488092_11222</name>
</gene>
<dbReference type="Gene3D" id="3.90.226.10">
    <property type="entry name" value="2-enoyl-CoA Hydratase, Chain A, domain 1"/>
    <property type="match status" value="1"/>
</dbReference>
<evidence type="ECO:0000256" key="2">
    <source>
        <dbReference type="ARBA" id="ARBA00023239"/>
    </source>
</evidence>
<keyword evidence="5" id="KW-1185">Reference proteome</keyword>
<dbReference type="Pfam" id="PF00378">
    <property type="entry name" value="ECH_1"/>
    <property type="match status" value="1"/>
</dbReference>
<dbReference type="GO" id="GO:0016829">
    <property type="term" value="F:lyase activity"/>
    <property type="evidence" value="ECO:0007669"/>
    <property type="project" value="UniProtKB-KW"/>
</dbReference>
<evidence type="ECO:0000313" key="5">
    <source>
        <dbReference type="Proteomes" id="UP000198634"/>
    </source>
</evidence>
<sequence length="267" mass="28956">MKPFLDVQQDGAILTLTMMRPEERNAISDVDACNQVVEVCADVARNRDISVVILTGEGTSFSSGGNLKKMLDRSGFAPKETPIETRYSYIESIQRITLALYDLEVPTIAAVNGPAIGAGLDLATMCDIRIASDKAIFAESFVKVGIIPGDGGAWLLPRAVGASKAAELCFTGEMIDAAEAERIGLVSRVVPHDDLMSAARALAEKIAANPVHALRLSKRLLREGENMNLSQVLQLSAAFQSLMHETDDHREAVTSFLEKRKPVFTRK</sequence>
<evidence type="ECO:0000256" key="1">
    <source>
        <dbReference type="ARBA" id="ARBA00005254"/>
    </source>
</evidence>
<dbReference type="InterPro" id="IPR001753">
    <property type="entry name" value="Enoyl-CoA_hydra/iso"/>
</dbReference>
<dbReference type="CDD" id="cd06558">
    <property type="entry name" value="crotonase-like"/>
    <property type="match status" value="1"/>
</dbReference>
<reference evidence="4 5" key="1">
    <citation type="submission" date="2016-10" db="EMBL/GenBank/DDBJ databases">
        <authorList>
            <person name="de Groot N.N."/>
        </authorList>
    </citation>
    <scope>NUCLEOTIDE SEQUENCE [LARGE SCALE GENOMIC DNA]</scope>
    <source>
        <strain evidence="4 5">DSM 22007</strain>
    </source>
</reference>
<keyword evidence="2" id="KW-0456">Lyase</keyword>
<protein>
    <submittedName>
        <fullName evidence="4">Short chain enoyl-CoA hydratase /Enoyl-CoA hydratase</fullName>
    </submittedName>
</protein>
<dbReference type="InterPro" id="IPR014748">
    <property type="entry name" value="Enoyl-CoA_hydra_C"/>
</dbReference>
<evidence type="ECO:0000256" key="3">
    <source>
        <dbReference type="RuleBase" id="RU003707"/>
    </source>
</evidence>
<organism evidence="4 5">
    <name type="scientific">Thalassovita taeanensis</name>
    <dbReference type="NCBI Taxonomy" id="657014"/>
    <lineage>
        <taxon>Bacteria</taxon>
        <taxon>Pseudomonadati</taxon>
        <taxon>Pseudomonadota</taxon>
        <taxon>Alphaproteobacteria</taxon>
        <taxon>Rhodobacterales</taxon>
        <taxon>Roseobacteraceae</taxon>
        <taxon>Thalassovita</taxon>
    </lineage>
</organism>
<dbReference type="EMBL" id="FOEP01000012">
    <property type="protein sequence ID" value="SEQ73583.1"/>
    <property type="molecule type" value="Genomic_DNA"/>
</dbReference>
<comment type="similarity">
    <text evidence="1 3">Belongs to the enoyl-CoA hydratase/isomerase family.</text>
</comment>
<dbReference type="PANTHER" id="PTHR11941:SF54">
    <property type="entry name" value="ENOYL-COA HYDRATASE, MITOCHONDRIAL"/>
    <property type="match status" value="1"/>
</dbReference>
<proteinExistence type="inferred from homology"/>
<dbReference type="OrthoDB" id="9781757at2"/>
<accession>A0A1H9IG57</accession>
<dbReference type="RefSeq" id="WP_090270572.1">
    <property type="nucleotide sequence ID" value="NZ_FOEP01000012.1"/>
</dbReference>
<dbReference type="SUPFAM" id="SSF52096">
    <property type="entry name" value="ClpP/crotonase"/>
    <property type="match status" value="1"/>
</dbReference>
<dbReference type="GO" id="GO:0006635">
    <property type="term" value="P:fatty acid beta-oxidation"/>
    <property type="evidence" value="ECO:0007669"/>
    <property type="project" value="TreeGrafter"/>
</dbReference>
<name>A0A1H9IG57_9RHOB</name>
<dbReference type="InterPro" id="IPR018376">
    <property type="entry name" value="Enoyl-CoA_hyd/isom_CS"/>
</dbReference>
<dbReference type="InterPro" id="IPR029045">
    <property type="entry name" value="ClpP/crotonase-like_dom_sf"/>
</dbReference>
<evidence type="ECO:0000313" key="4">
    <source>
        <dbReference type="EMBL" id="SEQ73583.1"/>
    </source>
</evidence>
<dbReference type="PANTHER" id="PTHR11941">
    <property type="entry name" value="ENOYL-COA HYDRATASE-RELATED"/>
    <property type="match status" value="1"/>
</dbReference>
<dbReference type="AlphaFoldDB" id="A0A1H9IG57"/>